<dbReference type="AlphaFoldDB" id="A0A1J4V3X2"/>
<comment type="similarity">
    <text evidence="10">Belongs to the ApbE family.</text>
</comment>
<keyword evidence="5 10" id="KW-0479">Metal-binding</keyword>
<comment type="catalytic activity">
    <reaction evidence="9 10">
        <text>L-threonyl-[protein] + FAD = FMN-L-threonyl-[protein] + AMP + H(+)</text>
        <dbReference type="Rhea" id="RHEA:36847"/>
        <dbReference type="Rhea" id="RHEA-COMP:11060"/>
        <dbReference type="Rhea" id="RHEA-COMP:11061"/>
        <dbReference type="ChEBI" id="CHEBI:15378"/>
        <dbReference type="ChEBI" id="CHEBI:30013"/>
        <dbReference type="ChEBI" id="CHEBI:57692"/>
        <dbReference type="ChEBI" id="CHEBI:74257"/>
        <dbReference type="ChEBI" id="CHEBI:456215"/>
        <dbReference type="EC" id="2.7.1.180"/>
    </reaction>
</comment>
<dbReference type="GO" id="GO:0016740">
    <property type="term" value="F:transferase activity"/>
    <property type="evidence" value="ECO:0007669"/>
    <property type="project" value="UniProtKB-UniRule"/>
</dbReference>
<keyword evidence="3 10" id="KW-0285">Flavoprotein</keyword>
<comment type="caution">
    <text evidence="12">The sequence shown here is derived from an EMBL/GenBank/DDBJ whole genome shotgun (WGS) entry which is preliminary data.</text>
</comment>
<dbReference type="STRING" id="1805281.AUJ77_02610"/>
<sequence length="307" mass="33420">MTEHRIFHSMGIPVHITMVGFSSSEADAALARAEDIFTEYDLRFSRFKSESELMRLNTSNGSWHKVSIELFQVIKKCVALSAETDGSFDPSVGGVLASYGYGLPLNFELPEVLPTYRDLAFNDRELLIRLAPKQILEPACIVKGMAIDMAGKAIVEKMDTSRQGFIINAGGDIFTQGSFEDGKQWNVAIQDPRSADAIITAAGIQNAGMATSGTYQTGGEHHGKKWHHLVNMQTAESAPGIVSATVIARTCEEADTEASLVILLPLEKAVARLEARQLPYFIISENGTVTKNNTFAQLEIPIATLVA</sequence>
<reference evidence="12 13" key="1">
    <citation type="journal article" date="2016" name="Environ. Microbiol.">
        <title>Genomic resolution of a cold subsurface aquifer community provides metabolic insights for novel microbes adapted to high CO concentrations.</title>
        <authorList>
            <person name="Probst A.J."/>
            <person name="Castelle C.J."/>
            <person name="Singh A."/>
            <person name="Brown C.T."/>
            <person name="Anantharaman K."/>
            <person name="Sharon I."/>
            <person name="Hug L.A."/>
            <person name="Burstein D."/>
            <person name="Emerson J.B."/>
            <person name="Thomas B.C."/>
            <person name="Banfield J.F."/>
        </authorList>
    </citation>
    <scope>NUCLEOTIDE SEQUENCE [LARGE SCALE GENOMIC DNA]</scope>
    <source>
        <strain evidence="12">CG1_02_43_90</strain>
    </source>
</reference>
<dbReference type="PIRSF" id="PIRSF006268">
    <property type="entry name" value="ApbE"/>
    <property type="match status" value="1"/>
</dbReference>
<evidence type="ECO:0000256" key="9">
    <source>
        <dbReference type="ARBA" id="ARBA00048540"/>
    </source>
</evidence>
<evidence type="ECO:0000256" key="6">
    <source>
        <dbReference type="ARBA" id="ARBA00022827"/>
    </source>
</evidence>
<evidence type="ECO:0000256" key="1">
    <source>
        <dbReference type="ARBA" id="ARBA00011955"/>
    </source>
</evidence>
<dbReference type="EC" id="2.7.1.180" evidence="1 10"/>
<dbReference type="InterPro" id="IPR003374">
    <property type="entry name" value="ApbE-like_sf"/>
</dbReference>
<dbReference type="GO" id="GO:0046872">
    <property type="term" value="F:metal ion binding"/>
    <property type="evidence" value="ECO:0007669"/>
    <property type="project" value="UniProtKB-UniRule"/>
</dbReference>
<evidence type="ECO:0000256" key="10">
    <source>
        <dbReference type="PIRNR" id="PIRNR006268"/>
    </source>
</evidence>
<evidence type="ECO:0000256" key="3">
    <source>
        <dbReference type="ARBA" id="ARBA00022630"/>
    </source>
</evidence>
<dbReference type="PANTHER" id="PTHR30040:SF2">
    <property type="entry name" value="FAD:PROTEIN FMN TRANSFERASE"/>
    <property type="match status" value="1"/>
</dbReference>
<organism evidence="12 13">
    <name type="scientific">Candidatus Nomurabacteria bacterium CG1_02_43_90</name>
    <dbReference type="NCBI Taxonomy" id="1805281"/>
    <lineage>
        <taxon>Bacteria</taxon>
        <taxon>Candidatus Nomuraibacteriota</taxon>
    </lineage>
</organism>
<feature type="binding site" evidence="11">
    <location>
        <position position="259"/>
    </location>
    <ligand>
        <name>Mg(2+)</name>
        <dbReference type="ChEBI" id="CHEBI:18420"/>
    </ligand>
</feature>
<proteinExistence type="inferred from homology"/>
<comment type="cofactor">
    <cofactor evidence="11">
        <name>Mg(2+)</name>
        <dbReference type="ChEBI" id="CHEBI:18420"/>
    </cofactor>
    <cofactor evidence="11">
        <name>Mn(2+)</name>
        <dbReference type="ChEBI" id="CHEBI:29035"/>
    </cofactor>
    <text evidence="11">Magnesium. Can also use manganese.</text>
</comment>
<dbReference type="Proteomes" id="UP000181992">
    <property type="component" value="Unassembled WGS sequence"/>
</dbReference>
<dbReference type="Gene3D" id="3.10.520.10">
    <property type="entry name" value="ApbE-like domains"/>
    <property type="match status" value="1"/>
</dbReference>
<dbReference type="EMBL" id="MNVN01000015">
    <property type="protein sequence ID" value="OIO30675.1"/>
    <property type="molecule type" value="Genomic_DNA"/>
</dbReference>
<evidence type="ECO:0000256" key="7">
    <source>
        <dbReference type="ARBA" id="ARBA00022842"/>
    </source>
</evidence>
<feature type="binding site" evidence="11">
    <location>
        <position position="255"/>
    </location>
    <ligand>
        <name>Mg(2+)</name>
        <dbReference type="ChEBI" id="CHEBI:18420"/>
    </ligand>
</feature>
<keyword evidence="6 10" id="KW-0274">FAD</keyword>
<evidence type="ECO:0000256" key="4">
    <source>
        <dbReference type="ARBA" id="ARBA00022679"/>
    </source>
</evidence>
<keyword evidence="7 10" id="KW-0460">Magnesium</keyword>
<evidence type="ECO:0000313" key="13">
    <source>
        <dbReference type="Proteomes" id="UP000181992"/>
    </source>
</evidence>
<evidence type="ECO:0000256" key="11">
    <source>
        <dbReference type="PIRSR" id="PIRSR006268-2"/>
    </source>
</evidence>
<keyword evidence="4 10" id="KW-0808">Transferase</keyword>
<dbReference type="SUPFAM" id="SSF143631">
    <property type="entry name" value="ApbE-like"/>
    <property type="match status" value="1"/>
</dbReference>
<evidence type="ECO:0000256" key="2">
    <source>
        <dbReference type="ARBA" id="ARBA00016337"/>
    </source>
</evidence>
<dbReference type="PANTHER" id="PTHR30040">
    <property type="entry name" value="THIAMINE BIOSYNTHESIS LIPOPROTEIN APBE"/>
    <property type="match status" value="1"/>
</dbReference>
<protein>
    <recommendedName>
        <fullName evidence="2 10">FAD:protein FMN transferase</fullName>
        <ecNumber evidence="1 10">2.7.1.180</ecNumber>
    </recommendedName>
    <alternativeName>
        <fullName evidence="8 10">Flavin transferase</fullName>
    </alternativeName>
</protein>
<name>A0A1J4V3X2_9BACT</name>
<evidence type="ECO:0000256" key="5">
    <source>
        <dbReference type="ARBA" id="ARBA00022723"/>
    </source>
</evidence>
<dbReference type="Pfam" id="PF02424">
    <property type="entry name" value="ApbE"/>
    <property type="match status" value="1"/>
</dbReference>
<evidence type="ECO:0000256" key="8">
    <source>
        <dbReference type="ARBA" id="ARBA00031306"/>
    </source>
</evidence>
<accession>A0A1J4V3X2</accession>
<dbReference type="InterPro" id="IPR024932">
    <property type="entry name" value="ApbE"/>
</dbReference>
<gene>
    <name evidence="12" type="ORF">AUJ77_02610</name>
</gene>
<evidence type="ECO:0000313" key="12">
    <source>
        <dbReference type="EMBL" id="OIO30675.1"/>
    </source>
</evidence>